<organism evidence="2 3">
    <name type="scientific">Helicovermis profundi</name>
    <dbReference type="NCBI Taxonomy" id="3065157"/>
    <lineage>
        <taxon>Bacteria</taxon>
        <taxon>Bacillati</taxon>
        <taxon>Bacillota</taxon>
        <taxon>Clostridia</taxon>
        <taxon>Helicovermis</taxon>
    </lineage>
</organism>
<dbReference type="InterPro" id="IPR051044">
    <property type="entry name" value="MAG_DAG_Lipase"/>
</dbReference>
<name>A0AAU9ENL0_9FIRM</name>
<dbReference type="KEGG" id="hprf:HLPR_20450"/>
<keyword evidence="3" id="KW-1185">Reference proteome</keyword>
<sequence length="305" mass="35516">MENVTFVTSDKKELYMKKWTGQFIPNAIILIAHGMAEHIDRYDDFANYLLSKGFYVYGYDQRGHGKTAKTVDKLGYFAKINGWNRVAEDYNEMYNFVKEKHPDKKIICLGHSMGSFVIRTFMFKYPDKANYIILSGTANGENFKILASKLLAKFIKKTKGEWYRSKLLRKLTFTDFNKDIENSTTEFDWLSKDKKNVRKYIEDPYCGSTFTASFFYDLFKGIEHLSMEMNINKINKESKILILSGSNDPVGEMGDGVQKVYESYKNSKVKNINIKLFEGMRHEILNEVGKTEVYEFIVGWINKNI</sequence>
<keyword evidence="2" id="KW-0378">Hydrolase</keyword>
<dbReference type="RefSeq" id="WP_338535334.1">
    <property type="nucleotide sequence ID" value="NZ_AP028654.1"/>
</dbReference>
<dbReference type="EMBL" id="AP028654">
    <property type="protein sequence ID" value="BEP29714.1"/>
    <property type="molecule type" value="Genomic_DNA"/>
</dbReference>
<dbReference type="Gene3D" id="3.40.50.1820">
    <property type="entry name" value="alpha/beta hydrolase"/>
    <property type="match status" value="1"/>
</dbReference>
<dbReference type="InterPro" id="IPR029058">
    <property type="entry name" value="AB_hydrolase_fold"/>
</dbReference>
<reference evidence="2 3" key="1">
    <citation type="submission" date="2023-08" db="EMBL/GenBank/DDBJ databases">
        <title>Helicovermis profunda gen. nov., sp. nov., a novel mesophilic, fermentative bacterium within the Bacillota from a deep-sea hydrothermal vent chimney.</title>
        <authorList>
            <person name="Miyazaki U."/>
            <person name="Mizutani D."/>
            <person name="Hashimoto Y."/>
            <person name="Tame A."/>
            <person name="Sawayama S."/>
            <person name="Miyazaki J."/>
            <person name="Takai K."/>
            <person name="Nakagawa S."/>
        </authorList>
    </citation>
    <scope>NUCLEOTIDE SEQUENCE [LARGE SCALE GENOMIC DNA]</scope>
    <source>
        <strain evidence="2 3">S502</strain>
    </source>
</reference>
<evidence type="ECO:0000259" key="1">
    <source>
        <dbReference type="Pfam" id="PF12146"/>
    </source>
</evidence>
<evidence type="ECO:0000313" key="2">
    <source>
        <dbReference type="EMBL" id="BEP29714.1"/>
    </source>
</evidence>
<protein>
    <submittedName>
        <fullName evidence="2">Alpha/beta hydrolase</fullName>
    </submittedName>
</protein>
<dbReference type="Proteomes" id="UP001321786">
    <property type="component" value="Chromosome"/>
</dbReference>
<dbReference type="AlphaFoldDB" id="A0AAU9ENL0"/>
<dbReference type="Pfam" id="PF12146">
    <property type="entry name" value="Hydrolase_4"/>
    <property type="match status" value="1"/>
</dbReference>
<gene>
    <name evidence="2" type="ORF">HLPR_20450</name>
</gene>
<feature type="domain" description="Serine aminopeptidase S33" evidence="1">
    <location>
        <begin position="25"/>
        <end position="287"/>
    </location>
</feature>
<dbReference type="SUPFAM" id="SSF53474">
    <property type="entry name" value="alpha/beta-Hydrolases"/>
    <property type="match status" value="1"/>
</dbReference>
<dbReference type="InterPro" id="IPR022742">
    <property type="entry name" value="Hydrolase_4"/>
</dbReference>
<proteinExistence type="predicted"/>
<accession>A0AAU9ENL0</accession>
<dbReference type="PANTHER" id="PTHR11614">
    <property type="entry name" value="PHOSPHOLIPASE-RELATED"/>
    <property type="match status" value="1"/>
</dbReference>
<evidence type="ECO:0000313" key="3">
    <source>
        <dbReference type="Proteomes" id="UP001321786"/>
    </source>
</evidence>
<dbReference type="GO" id="GO:0016787">
    <property type="term" value="F:hydrolase activity"/>
    <property type="evidence" value="ECO:0007669"/>
    <property type="project" value="UniProtKB-KW"/>
</dbReference>